<dbReference type="Gramene" id="PRQ28074">
    <property type="protein sequence ID" value="PRQ28074"/>
    <property type="gene ID" value="RchiOBHm_Chr6g0312111"/>
</dbReference>
<comment type="caution">
    <text evidence="1">The sequence shown here is derived from an EMBL/GenBank/DDBJ whole genome shotgun (WGS) entry which is preliminary data.</text>
</comment>
<reference evidence="1 2" key="1">
    <citation type="journal article" date="2018" name="Nat. Genet.">
        <title>The Rosa genome provides new insights in the design of modern roses.</title>
        <authorList>
            <person name="Bendahmane M."/>
        </authorList>
    </citation>
    <scope>NUCLEOTIDE SEQUENCE [LARGE SCALE GENOMIC DNA]</scope>
    <source>
        <strain evidence="2">cv. Old Blush</strain>
    </source>
</reference>
<gene>
    <name evidence="1" type="ORF">RchiOBHm_Chr6g0312111</name>
</gene>
<evidence type="ECO:0000313" key="1">
    <source>
        <dbReference type="EMBL" id="PRQ28074.1"/>
    </source>
</evidence>
<accession>A0A2P6Q1N9</accession>
<protein>
    <submittedName>
        <fullName evidence="1">Uncharacterized protein</fullName>
    </submittedName>
</protein>
<proteinExistence type="predicted"/>
<evidence type="ECO:0000313" key="2">
    <source>
        <dbReference type="Proteomes" id="UP000238479"/>
    </source>
</evidence>
<keyword evidence="2" id="KW-1185">Reference proteome</keyword>
<dbReference type="AlphaFoldDB" id="A0A2P6Q1N9"/>
<dbReference type="Proteomes" id="UP000238479">
    <property type="component" value="Chromosome 6"/>
</dbReference>
<name>A0A2P6Q1N9_ROSCH</name>
<sequence length="54" mass="6124">MATTIIIDMVTIITQERRKITIIGIQLSPMESTSKTTVEMELMTLMMVMCSMIL</sequence>
<dbReference type="EMBL" id="PDCK01000044">
    <property type="protein sequence ID" value="PRQ28074.1"/>
    <property type="molecule type" value="Genomic_DNA"/>
</dbReference>
<organism evidence="1 2">
    <name type="scientific">Rosa chinensis</name>
    <name type="common">China rose</name>
    <dbReference type="NCBI Taxonomy" id="74649"/>
    <lineage>
        <taxon>Eukaryota</taxon>
        <taxon>Viridiplantae</taxon>
        <taxon>Streptophyta</taxon>
        <taxon>Embryophyta</taxon>
        <taxon>Tracheophyta</taxon>
        <taxon>Spermatophyta</taxon>
        <taxon>Magnoliopsida</taxon>
        <taxon>eudicotyledons</taxon>
        <taxon>Gunneridae</taxon>
        <taxon>Pentapetalae</taxon>
        <taxon>rosids</taxon>
        <taxon>fabids</taxon>
        <taxon>Rosales</taxon>
        <taxon>Rosaceae</taxon>
        <taxon>Rosoideae</taxon>
        <taxon>Rosoideae incertae sedis</taxon>
        <taxon>Rosa</taxon>
    </lineage>
</organism>